<keyword evidence="6" id="KW-1185">Reference proteome</keyword>
<sequence>MSNAYSQLKNELNIELMNVLNYWSLNTLDHNHGGFLGKINHFNVVVPKASKGIILNTRILWSFSAASNHLKTNEYRSICDRAYTYLKSYFKDSNHKGVFWELDYKGNPINTRKQVYAQAFTIYALSEYYMFTENEEAKIWALEIFNLLEKYAKDDVNVGYFEAFNETWSPIQDMRLSEKDMNASKTMNTHLHILEAYTALLKICDNGELKASLKHLIEIFFEKFLNSNNHFDLFFDDQWNLLGNTISYGHDIEAAWLLIEAAKLVEDEALLNKANKLAIMIADSFLNEGIDSEGAVINEKNLDTNHIDTDRHWWPQVEALVGLNYAYNLKKNQRYIESSLKIWEFTKKYLIDYENGEWFFRVDKNGAPYREEDKVSMWKAPYHTSRAFIILNS</sequence>
<proteinExistence type="inferred from homology"/>
<dbReference type="OrthoDB" id="618431at2"/>
<comment type="catalytic activity">
    <reaction evidence="1 4">
        <text>D-cellobiose = beta-D-glucosyl-(1-&gt;4)-D-mannopyranose</text>
        <dbReference type="Rhea" id="RHEA:23384"/>
        <dbReference type="ChEBI" id="CHEBI:17057"/>
        <dbReference type="ChEBI" id="CHEBI:47931"/>
        <dbReference type="EC" id="5.1.3.11"/>
    </reaction>
</comment>
<dbReference type="GO" id="GO:0047736">
    <property type="term" value="F:cellobiose epimerase activity"/>
    <property type="evidence" value="ECO:0007669"/>
    <property type="project" value="UniProtKB-UniRule"/>
</dbReference>
<organism evidence="5 6">
    <name type="scientific">Aureibaculum algae</name>
    <dbReference type="NCBI Taxonomy" id="2584122"/>
    <lineage>
        <taxon>Bacteria</taxon>
        <taxon>Pseudomonadati</taxon>
        <taxon>Bacteroidota</taxon>
        <taxon>Flavobacteriia</taxon>
        <taxon>Flavobacteriales</taxon>
        <taxon>Flavobacteriaceae</taxon>
        <taxon>Aureibaculum</taxon>
    </lineage>
</organism>
<comment type="similarity">
    <text evidence="2">Belongs to the N-acylglucosamine 2-epimerase family.</text>
</comment>
<dbReference type="InterPro" id="IPR008928">
    <property type="entry name" value="6-hairpin_glycosidase_sf"/>
</dbReference>
<dbReference type="InterPro" id="IPR028584">
    <property type="entry name" value="Cellobiose_2_epim"/>
</dbReference>
<accession>A0A5B7TQC5</accession>
<dbReference type="InterPro" id="IPR010819">
    <property type="entry name" value="AGE/CE"/>
</dbReference>
<dbReference type="Proteomes" id="UP000306229">
    <property type="component" value="Chromosome"/>
</dbReference>
<protein>
    <recommendedName>
        <fullName evidence="4">Cellobiose 2-epimerase</fullName>
        <shortName evidence="4">CE</shortName>
        <ecNumber evidence="4">5.1.3.11</ecNumber>
    </recommendedName>
</protein>
<dbReference type="AlphaFoldDB" id="A0A5B7TQC5"/>
<reference evidence="5 6" key="1">
    <citation type="submission" date="2019-05" db="EMBL/GenBank/DDBJ databases">
        <title>Algicella ahnfeltiae gen. nov., sp. nov., a novel marine bacterium of the family Flavobacteriaceae isolated from a red alga.</title>
        <authorList>
            <person name="Nedashkovskaya O.I."/>
            <person name="Kukhlevskiy A.D."/>
            <person name="Kim S.-G."/>
            <person name="Zhukova N.V."/>
            <person name="Mikhailov V.V."/>
        </authorList>
    </citation>
    <scope>NUCLEOTIDE SEQUENCE [LARGE SCALE GENOMIC DNA]</scope>
    <source>
        <strain evidence="5 6">10Alg115</strain>
    </source>
</reference>
<evidence type="ECO:0000256" key="1">
    <source>
        <dbReference type="ARBA" id="ARBA00001470"/>
    </source>
</evidence>
<dbReference type="Pfam" id="PF07221">
    <property type="entry name" value="GlcNAc_2-epim"/>
    <property type="match status" value="1"/>
</dbReference>
<dbReference type="HAMAP" id="MF_00929">
    <property type="entry name" value="Cellobiose_2_epim"/>
    <property type="match status" value="1"/>
</dbReference>
<dbReference type="EC" id="5.1.3.11" evidence="4"/>
<dbReference type="Gene3D" id="1.50.10.10">
    <property type="match status" value="1"/>
</dbReference>
<dbReference type="SUPFAM" id="SSF48208">
    <property type="entry name" value="Six-hairpin glycosidases"/>
    <property type="match status" value="1"/>
</dbReference>
<dbReference type="GO" id="GO:0005975">
    <property type="term" value="P:carbohydrate metabolic process"/>
    <property type="evidence" value="ECO:0007669"/>
    <property type="project" value="InterPro"/>
</dbReference>
<evidence type="ECO:0000313" key="6">
    <source>
        <dbReference type="Proteomes" id="UP000306229"/>
    </source>
</evidence>
<dbReference type="InterPro" id="IPR012341">
    <property type="entry name" value="6hp_glycosidase-like_sf"/>
</dbReference>
<evidence type="ECO:0000256" key="2">
    <source>
        <dbReference type="ARBA" id="ARBA00008558"/>
    </source>
</evidence>
<comment type="similarity">
    <text evidence="4">Belongs to the cellobiose 2-epimerase family.</text>
</comment>
<comment type="function">
    <text evidence="4">Catalyzes the reversible epimerization of cellobiose to 4-O-beta-D-glucopyranosyl-D-mannose (Glc-Man).</text>
</comment>
<name>A0A5B7TQC5_9FLAO</name>
<dbReference type="EMBL" id="CP040749">
    <property type="protein sequence ID" value="QCX37651.1"/>
    <property type="molecule type" value="Genomic_DNA"/>
</dbReference>
<dbReference type="PANTHER" id="PTHR15108">
    <property type="entry name" value="N-ACYLGLUCOSAMINE-2-EPIMERASE"/>
    <property type="match status" value="1"/>
</dbReference>
<evidence type="ECO:0000256" key="3">
    <source>
        <dbReference type="ARBA" id="ARBA00023235"/>
    </source>
</evidence>
<gene>
    <name evidence="5" type="ORF">FF125_04080</name>
</gene>
<dbReference type="KEGG" id="fbe:FF125_04080"/>
<keyword evidence="3 4" id="KW-0413">Isomerase</keyword>
<evidence type="ECO:0000313" key="5">
    <source>
        <dbReference type="EMBL" id="QCX37651.1"/>
    </source>
</evidence>
<evidence type="ECO:0000256" key="4">
    <source>
        <dbReference type="HAMAP-Rule" id="MF_00929"/>
    </source>
</evidence>